<evidence type="ECO:0000313" key="3">
    <source>
        <dbReference type="Ensembl" id="ENSSGRP00000101800.1"/>
    </source>
</evidence>
<dbReference type="SUPFAM" id="SSF53098">
    <property type="entry name" value="Ribonuclease H-like"/>
    <property type="match status" value="1"/>
</dbReference>
<dbReference type="GO" id="GO:0003676">
    <property type="term" value="F:nucleic acid binding"/>
    <property type="evidence" value="ECO:0007669"/>
    <property type="project" value="InterPro"/>
</dbReference>
<feature type="region of interest" description="Disordered" evidence="1">
    <location>
        <begin position="180"/>
        <end position="215"/>
    </location>
</feature>
<dbReference type="Proteomes" id="UP000472262">
    <property type="component" value="Unassembled WGS sequence"/>
</dbReference>
<dbReference type="PROSITE" id="PS50994">
    <property type="entry name" value="INTEGRASE"/>
    <property type="match status" value="1"/>
</dbReference>
<reference evidence="3" key="1">
    <citation type="submission" date="2025-08" db="UniProtKB">
        <authorList>
            <consortium name="Ensembl"/>
        </authorList>
    </citation>
    <scope>IDENTIFICATION</scope>
</reference>
<keyword evidence="4" id="KW-1185">Reference proteome</keyword>
<dbReference type="Ensembl" id="ENSSGRT00000108262.1">
    <property type="protein sequence ID" value="ENSSGRP00000101800.1"/>
    <property type="gene ID" value="ENSSGRG00000050634.1"/>
</dbReference>
<name>A0A672SJQ7_SINGR</name>
<evidence type="ECO:0000256" key="1">
    <source>
        <dbReference type="SAM" id="MobiDB-lite"/>
    </source>
</evidence>
<dbReference type="PANTHER" id="PTHR37984">
    <property type="entry name" value="PROTEIN CBG26694"/>
    <property type="match status" value="1"/>
</dbReference>
<dbReference type="InterPro" id="IPR036397">
    <property type="entry name" value="RNaseH_sf"/>
</dbReference>
<evidence type="ECO:0000259" key="2">
    <source>
        <dbReference type="PROSITE" id="PS50994"/>
    </source>
</evidence>
<protein>
    <recommendedName>
        <fullName evidence="2">Integrase catalytic domain-containing protein</fullName>
    </recommendedName>
</protein>
<accession>A0A672SJQ7</accession>
<feature type="domain" description="Integrase catalytic" evidence="2">
    <location>
        <begin position="1"/>
        <end position="51"/>
    </location>
</feature>
<proteinExistence type="predicted"/>
<evidence type="ECO:0000313" key="4">
    <source>
        <dbReference type="Proteomes" id="UP000472262"/>
    </source>
</evidence>
<dbReference type="GO" id="GO:0015074">
    <property type="term" value="P:DNA integration"/>
    <property type="evidence" value="ECO:0007669"/>
    <property type="project" value="InterPro"/>
</dbReference>
<dbReference type="Gene3D" id="3.30.420.10">
    <property type="entry name" value="Ribonuclease H-like superfamily/Ribonuclease H"/>
    <property type="match status" value="1"/>
</dbReference>
<sequence length="235" mass="26540">IPETVMSDNGPQYSCALFNNFASEYGFTHITSSPGYSQANGETECAVATVKGLWKGNKSFADIQVYTAGERLFPSSTPHGETTAFYSTTAPKFSNSSWQSIKGFRKTDKRTKERQQCWYVKHYRARPLPTLQPGQSVWLPREKSEGTVIRQAQTPRSYIVRTDEGLIRRNRIHMRAVHPPQYKKPNETTVTNPEQCDTGTHSTTDTKLSQNTDQSRAPYVTISGWVSQPPERLDL</sequence>
<dbReference type="AlphaFoldDB" id="A0A672SJQ7"/>
<dbReference type="InParanoid" id="A0A672SJQ7"/>
<feature type="compositionally biased region" description="Polar residues" evidence="1">
    <location>
        <begin position="187"/>
        <end position="215"/>
    </location>
</feature>
<organism evidence="3 4">
    <name type="scientific">Sinocyclocheilus grahami</name>
    <name type="common">Dianchi golden-line fish</name>
    <name type="synonym">Barbus grahami</name>
    <dbReference type="NCBI Taxonomy" id="75366"/>
    <lineage>
        <taxon>Eukaryota</taxon>
        <taxon>Metazoa</taxon>
        <taxon>Chordata</taxon>
        <taxon>Craniata</taxon>
        <taxon>Vertebrata</taxon>
        <taxon>Euteleostomi</taxon>
        <taxon>Actinopterygii</taxon>
        <taxon>Neopterygii</taxon>
        <taxon>Teleostei</taxon>
        <taxon>Ostariophysi</taxon>
        <taxon>Cypriniformes</taxon>
        <taxon>Cyprinidae</taxon>
        <taxon>Cyprininae</taxon>
        <taxon>Sinocyclocheilus</taxon>
    </lineage>
</organism>
<dbReference type="InterPro" id="IPR001584">
    <property type="entry name" value="Integrase_cat-core"/>
</dbReference>
<dbReference type="PANTHER" id="PTHR37984:SF9">
    <property type="entry name" value="INTEGRASE CATALYTIC DOMAIN-CONTAINING PROTEIN"/>
    <property type="match status" value="1"/>
</dbReference>
<dbReference type="InterPro" id="IPR012337">
    <property type="entry name" value="RNaseH-like_sf"/>
</dbReference>
<reference evidence="3" key="2">
    <citation type="submission" date="2025-09" db="UniProtKB">
        <authorList>
            <consortium name="Ensembl"/>
        </authorList>
    </citation>
    <scope>IDENTIFICATION</scope>
</reference>
<dbReference type="OMA" id="PEDAYIT"/>
<dbReference type="InterPro" id="IPR050951">
    <property type="entry name" value="Retrovirus_Pol_polyprotein"/>
</dbReference>